<dbReference type="GO" id="GO:0003677">
    <property type="term" value="F:DNA binding"/>
    <property type="evidence" value="ECO:0007669"/>
    <property type="project" value="UniProtKB-UniRule"/>
</dbReference>
<keyword evidence="2 7" id="KW-0227">DNA damage</keyword>
<comment type="caution">
    <text evidence="7">Lacks conserved residue(s) required for the propagation of feature annotation.</text>
</comment>
<evidence type="ECO:0000256" key="3">
    <source>
        <dbReference type="ARBA" id="ARBA00022771"/>
    </source>
</evidence>
<evidence type="ECO:0000259" key="8">
    <source>
        <dbReference type="PROSITE" id="PS50880"/>
    </source>
</evidence>
<keyword evidence="3 7" id="KW-0863">Zinc-finger</keyword>
<evidence type="ECO:0000313" key="9">
    <source>
        <dbReference type="EMBL" id="PIS43113.1"/>
    </source>
</evidence>
<dbReference type="AlphaFoldDB" id="A0A2H0YZF8"/>
<dbReference type="Pfam" id="PF21175">
    <property type="entry name" value="RecR_C"/>
    <property type="match status" value="1"/>
</dbReference>
<evidence type="ECO:0000256" key="2">
    <source>
        <dbReference type="ARBA" id="ARBA00022763"/>
    </source>
</evidence>
<evidence type="ECO:0000256" key="7">
    <source>
        <dbReference type="HAMAP-Rule" id="MF_00017"/>
    </source>
</evidence>
<proteinExistence type="inferred from homology"/>
<dbReference type="GO" id="GO:0006310">
    <property type="term" value="P:DNA recombination"/>
    <property type="evidence" value="ECO:0007669"/>
    <property type="project" value="UniProtKB-UniRule"/>
</dbReference>
<dbReference type="InterPro" id="IPR023627">
    <property type="entry name" value="Rcmb_RecR"/>
</dbReference>
<dbReference type="GO" id="GO:0006281">
    <property type="term" value="P:DNA repair"/>
    <property type="evidence" value="ECO:0007669"/>
    <property type="project" value="UniProtKB-UniRule"/>
</dbReference>
<organism evidence="9 10">
    <name type="scientific">Candidatus Kaiserbacteria bacterium CG08_land_8_20_14_0_20_50_21</name>
    <dbReference type="NCBI Taxonomy" id="1974604"/>
    <lineage>
        <taxon>Bacteria</taxon>
        <taxon>Candidatus Kaiseribacteriota</taxon>
    </lineage>
</organism>
<dbReference type="PANTHER" id="PTHR30446">
    <property type="entry name" value="RECOMBINATION PROTEIN RECR"/>
    <property type="match status" value="1"/>
</dbReference>
<keyword evidence="4 7" id="KW-0862">Zinc</keyword>
<reference evidence="10" key="1">
    <citation type="submission" date="2017-09" db="EMBL/GenBank/DDBJ databases">
        <title>Depth-based differentiation of microbial function through sediment-hosted aquifers and enrichment of novel symbionts in the deep terrestrial subsurface.</title>
        <authorList>
            <person name="Probst A.J."/>
            <person name="Ladd B."/>
            <person name="Jarett J.K."/>
            <person name="Geller-Mcgrath D.E."/>
            <person name="Sieber C.M.K."/>
            <person name="Emerson J.B."/>
            <person name="Anantharaman K."/>
            <person name="Thomas B.C."/>
            <person name="Malmstrom R."/>
            <person name="Stieglmeier M."/>
            <person name="Klingl A."/>
            <person name="Woyke T."/>
            <person name="Ryan C.M."/>
            <person name="Banfield J.F."/>
        </authorList>
    </citation>
    <scope>NUCLEOTIDE SEQUENCE [LARGE SCALE GENOMIC DNA]</scope>
</reference>
<keyword evidence="1 7" id="KW-0479">Metal-binding</keyword>
<dbReference type="SMART" id="SM00493">
    <property type="entry name" value="TOPRIM"/>
    <property type="match status" value="1"/>
</dbReference>
<accession>A0A2H0YZF8</accession>
<protein>
    <recommendedName>
        <fullName evidence="7">Recombination protein RecR</fullName>
    </recommendedName>
</protein>
<dbReference type="SUPFAM" id="SSF111304">
    <property type="entry name" value="Recombination protein RecR"/>
    <property type="match status" value="1"/>
</dbReference>
<dbReference type="HAMAP" id="MF_00017">
    <property type="entry name" value="RecR"/>
    <property type="match status" value="1"/>
</dbReference>
<dbReference type="Pfam" id="PF13662">
    <property type="entry name" value="Toprim_4"/>
    <property type="match status" value="1"/>
</dbReference>
<feature type="domain" description="Toprim" evidence="8">
    <location>
        <begin position="80"/>
        <end position="175"/>
    </location>
</feature>
<dbReference type="Pfam" id="PF21176">
    <property type="entry name" value="RecR_HhH"/>
    <property type="match status" value="1"/>
</dbReference>
<keyword evidence="6 7" id="KW-0234">DNA repair</keyword>
<evidence type="ECO:0000256" key="1">
    <source>
        <dbReference type="ARBA" id="ARBA00022723"/>
    </source>
</evidence>
<dbReference type="Gene3D" id="3.40.1360.10">
    <property type="match status" value="1"/>
</dbReference>
<name>A0A2H0YZF8_9BACT</name>
<dbReference type="PANTHER" id="PTHR30446:SF0">
    <property type="entry name" value="RECOMBINATION PROTEIN RECR"/>
    <property type="match status" value="1"/>
</dbReference>
<dbReference type="InterPro" id="IPR000093">
    <property type="entry name" value="DNA_Rcmb_RecR"/>
</dbReference>
<keyword evidence="5 7" id="KW-0233">DNA recombination</keyword>
<evidence type="ECO:0000256" key="5">
    <source>
        <dbReference type="ARBA" id="ARBA00023172"/>
    </source>
</evidence>
<evidence type="ECO:0000256" key="6">
    <source>
        <dbReference type="ARBA" id="ARBA00023204"/>
    </source>
</evidence>
<dbReference type="PROSITE" id="PS50880">
    <property type="entry name" value="TOPRIM"/>
    <property type="match status" value="1"/>
</dbReference>
<comment type="similarity">
    <text evidence="7">Belongs to the RecR family.</text>
</comment>
<gene>
    <name evidence="7" type="primary">recR</name>
    <name evidence="9" type="ORF">COT23_02920</name>
</gene>
<dbReference type="Proteomes" id="UP000228687">
    <property type="component" value="Unassembled WGS sequence"/>
</dbReference>
<comment type="function">
    <text evidence="7">May play a role in DNA repair. It seems to be involved in an RecBC-independent recombinational process of DNA repair. It may act with RecF and RecO.</text>
</comment>
<dbReference type="Gene3D" id="1.10.8.420">
    <property type="entry name" value="RecR Domain 1"/>
    <property type="match status" value="1"/>
</dbReference>
<evidence type="ECO:0000256" key="4">
    <source>
        <dbReference type="ARBA" id="ARBA00022833"/>
    </source>
</evidence>
<comment type="caution">
    <text evidence="9">The sequence shown here is derived from an EMBL/GenBank/DDBJ whole genome shotgun (WGS) entry which is preliminary data.</text>
</comment>
<dbReference type="EMBL" id="PEXT01000061">
    <property type="protein sequence ID" value="PIS43113.1"/>
    <property type="molecule type" value="Genomic_DNA"/>
</dbReference>
<sequence>MDRIEELARALARFPGIGPRQGKRFVFYLLAAPATERAKLAELIVSLGKEVRQCQDCLRFYNGSVATICNYCSDKTRDDTELMLVEKDQDLSAIERAGTYRGRYFILGGVLTLSGKGAIREKELLKTVGKRLKNSLKEIVLALSATSEGEHTADRVRELLKPYRDQVKISTLGRGLATGSELEYSDAETLRAALTNRK</sequence>
<evidence type="ECO:0000313" key="10">
    <source>
        <dbReference type="Proteomes" id="UP000228687"/>
    </source>
</evidence>
<dbReference type="InterPro" id="IPR006171">
    <property type="entry name" value="TOPRIM_dom"/>
</dbReference>
<dbReference type="GO" id="GO:0008270">
    <property type="term" value="F:zinc ion binding"/>
    <property type="evidence" value="ECO:0007669"/>
    <property type="project" value="UniProtKB-KW"/>
</dbReference>